<feature type="non-terminal residue" evidence="4">
    <location>
        <position position="1"/>
    </location>
</feature>
<dbReference type="Pfam" id="PF18962">
    <property type="entry name" value="Por_Secre_tail"/>
    <property type="match status" value="1"/>
</dbReference>
<dbReference type="NCBIfam" id="TIGR04183">
    <property type="entry name" value="Por_Secre_tail"/>
    <property type="match status" value="1"/>
</dbReference>
<feature type="region of interest" description="Disordered" evidence="2">
    <location>
        <begin position="201"/>
        <end position="221"/>
    </location>
</feature>
<dbReference type="InterPro" id="IPR026444">
    <property type="entry name" value="Secre_tail"/>
</dbReference>
<keyword evidence="1" id="KW-0732">Signal</keyword>
<dbReference type="EMBL" id="JAGQHR010000345">
    <property type="protein sequence ID" value="MCA9728295.1"/>
    <property type="molecule type" value="Genomic_DNA"/>
</dbReference>
<gene>
    <name evidence="4" type="ORF">KC729_11470</name>
</gene>
<evidence type="ECO:0000313" key="4">
    <source>
        <dbReference type="EMBL" id="MCA9728295.1"/>
    </source>
</evidence>
<reference evidence="4" key="1">
    <citation type="submission" date="2020-04" db="EMBL/GenBank/DDBJ databases">
        <authorList>
            <person name="Zhang T."/>
        </authorList>
    </citation>
    <scope>NUCLEOTIDE SEQUENCE</scope>
    <source>
        <strain evidence="4">HKST-UBA01</strain>
    </source>
</reference>
<organism evidence="4 5">
    <name type="scientific">Eiseniibacteriota bacterium</name>
    <dbReference type="NCBI Taxonomy" id="2212470"/>
    <lineage>
        <taxon>Bacteria</taxon>
        <taxon>Candidatus Eiseniibacteriota</taxon>
    </lineage>
</organism>
<evidence type="ECO:0000256" key="2">
    <source>
        <dbReference type="SAM" id="MobiDB-lite"/>
    </source>
</evidence>
<accession>A0A956LYV4</accession>
<dbReference type="Proteomes" id="UP000697710">
    <property type="component" value="Unassembled WGS sequence"/>
</dbReference>
<dbReference type="Pfam" id="PF13517">
    <property type="entry name" value="FG-GAP_3"/>
    <property type="match status" value="3"/>
</dbReference>
<proteinExistence type="predicted"/>
<dbReference type="PANTHER" id="PTHR46580:SF4">
    <property type="entry name" value="ATP_GTP-BINDING PROTEIN"/>
    <property type="match status" value="1"/>
</dbReference>
<evidence type="ECO:0000256" key="1">
    <source>
        <dbReference type="ARBA" id="ARBA00022729"/>
    </source>
</evidence>
<dbReference type="AlphaFoldDB" id="A0A956LYV4"/>
<comment type="caution">
    <text evidence="4">The sequence shown here is derived from an EMBL/GenBank/DDBJ whole genome shotgun (WGS) entry which is preliminary data.</text>
</comment>
<sequence length="451" mass="47602">FPVPPVFGALPFHGALELGDVDNDGHIDAATSHSGAASSRVMVHLGRGDGSFEESYQTSGFAYAYAQLHHLDSDGNLDLLFVSGPNAPPYDFFTARGNGDGTFQTVTRWIVNTCGSGHPAAYDIDEDGDLDVINTEDRGCSGSVQKYLYVSRNNGDGTFQSPYTIPIEFATRYVAAGDFDEDGHLDLVTGWPNWSLLRGHGDGTFDPEEPLPGASGSENTIPIDLDGDGHLDLATVGTEDLATAWLYVLWGDGSGGFSVSTFGGFPSPSGRVWLAAGDVDQDGDLDVMVDGVNDAVVMSNEDHREFQYRGRYGIGPASVSVHYADTDTDSLGDLIALAGGGITVIRGAVPLDPAATGEPGGAVSGGGPVLRSLSANPTRGLVRFSLELDTPEHFRIAVFDVQGRRMDLVHDGEVDRGAHAFAIDTSNWPSGVYSVRATATSGAVSERIVVR</sequence>
<feature type="domain" description="Secretion system C-terminal sorting" evidence="3">
    <location>
        <begin position="376"/>
        <end position="450"/>
    </location>
</feature>
<dbReference type="InterPro" id="IPR028994">
    <property type="entry name" value="Integrin_alpha_N"/>
</dbReference>
<dbReference type="Gene3D" id="2.130.10.130">
    <property type="entry name" value="Integrin alpha, N-terminal"/>
    <property type="match status" value="1"/>
</dbReference>
<protein>
    <submittedName>
        <fullName evidence="4">T9SS type A sorting domain-containing protein</fullName>
    </submittedName>
</protein>
<dbReference type="InterPro" id="IPR013517">
    <property type="entry name" value="FG-GAP"/>
</dbReference>
<reference evidence="4" key="2">
    <citation type="journal article" date="2021" name="Microbiome">
        <title>Successional dynamics and alternative stable states in a saline activated sludge microbial community over 9 years.</title>
        <authorList>
            <person name="Wang Y."/>
            <person name="Ye J."/>
            <person name="Ju F."/>
            <person name="Liu L."/>
            <person name="Boyd J.A."/>
            <person name="Deng Y."/>
            <person name="Parks D.H."/>
            <person name="Jiang X."/>
            <person name="Yin X."/>
            <person name="Woodcroft B.J."/>
            <person name="Tyson G.W."/>
            <person name="Hugenholtz P."/>
            <person name="Polz M.F."/>
            <person name="Zhang T."/>
        </authorList>
    </citation>
    <scope>NUCLEOTIDE SEQUENCE</scope>
    <source>
        <strain evidence="4">HKST-UBA01</strain>
    </source>
</reference>
<name>A0A956LYV4_UNCEI</name>
<evidence type="ECO:0000259" key="3">
    <source>
        <dbReference type="Pfam" id="PF18962"/>
    </source>
</evidence>
<dbReference type="PANTHER" id="PTHR46580">
    <property type="entry name" value="SENSOR KINASE-RELATED"/>
    <property type="match status" value="1"/>
</dbReference>
<dbReference type="SUPFAM" id="SSF69318">
    <property type="entry name" value="Integrin alpha N-terminal domain"/>
    <property type="match status" value="2"/>
</dbReference>
<evidence type="ECO:0000313" key="5">
    <source>
        <dbReference type="Proteomes" id="UP000697710"/>
    </source>
</evidence>